<evidence type="ECO:0000256" key="3">
    <source>
        <dbReference type="ARBA" id="ARBA00022670"/>
    </source>
</evidence>
<evidence type="ECO:0000259" key="8">
    <source>
        <dbReference type="Pfam" id="PF12359"/>
    </source>
</evidence>
<keyword evidence="4" id="KW-0833">Ubl conjugation pathway</keyword>
<dbReference type="HOGENOM" id="CLU_000211_2_0_1"/>
<dbReference type="Pfam" id="PF12340">
    <property type="entry name" value="DUF3638"/>
    <property type="match status" value="1"/>
</dbReference>
<accession>A0A0C3DAC2</accession>
<organism evidence="9 10">
    <name type="scientific">Scleroderma citrinum Foug A</name>
    <dbReference type="NCBI Taxonomy" id="1036808"/>
    <lineage>
        <taxon>Eukaryota</taxon>
        <taxon>Fungi</taxon>
        <taxon>Dikarya</taxon>
        <taxon>Basidiomycota</taxon>
        <taxon>Agaricomycotina</taxon>
        <taxon>Agaricomycetes</taxon>
        <taxon>Agaricomycetidae</taxon>
        <taxon>Boletales</taxon>
        <taxon>Sclerodermatineae</taxon>
        <taxon>Sclerodermataceae</taxon>
        <taxon>Scleroderma</taxon>
    </lineage>
</organism>
<dbReference type="STRING" id="1036808.A0A0C3DAC2"/>
<dbReference type="InterPro" id="IPR022105">
    <property type="entry name" value="DUF3645"/>
</dbReference>
<dbReference type="InParanoid" id="A0A0C3DAC2"/>
<evidence type="ECO:0000256" key="6">
    <source>
        <dbReference type="ARBA" id="ARBA00022807"/>
    </source>
</evidence>
<gene>
    <name evidence="9" type="ORF">SCLCIDRAFT_447116</name>
</gene>
<name>A0A0C3DAC2_9AGAM</name>
<evidence type="ECO:0000256" key="5">
    <source>
        <dbReference type="ARBA" id="ARBA00022801"/>
    </source>
</evidence>
<dbReference type="OrthoDB" id="3182339at2759"/>
<dbReference type="PANTHER" id="PTHR13367:SF34">
    <property type="match status" value="1"/>
</dbReference>
<evidence type="ECO:0000256" key="4">
    <source>
        <dbReference type="ARBA" id="ARBA00022786"/>
    </source>
</evidence>
<sequence length="1601" mass="182691">MQTVHWTDLPSASQHHDLYLACLSIKEFQKTLRDFHEGASTLAASETFPTRNNHLLRRIGLRAVLLDPPEFRNAPDEDHDNTYEARDILQTSSDEARAYGIACAVSSWSPTMPRVTNIRQFLESWGQQLKGATTQTVSLQYSREWLSLEPRLIWLSLYNACRNCRRDEHHNQLLFTLPAMAYASPGLEEVALTLLSFATVSQFEDISPPLYAAYRLADGYEPSSMKLHGCITSNATRYRDSPESSSQDYGHRLQRDSGTLHDRTMARWPCRTPPPLYYFLNRSLYDIEKLSSDVGRLLESCYQNQELKQHLDRVQQILDQGHTVSRQSSVYSFVPSSPSSLPSNQHLALLEHLFRRQPPIASLTLHLVTASTGSCTAGSEELGRLIDDFRRDGKNSFHAKYADDLHLSKNHLVNDRVTFSPGSLARCTDLLKAHYDRCRLAYAEDLLVLADRFTPQTRSERAVSESGQWPRITVRDLLGCLASKSNVAVPPDWRDYLMSFTKLALEYQRSRRLLLLATNGQLEDLCKEMENTGCIGWDAESHPDWLLIQLEGNFLIRRIQTNVAFEMISPQSGKNTTLQLHMGEGKSSVIVPMTASELADGQKLVRVVVPKALTVQMFHILVDRLGGLTNRRIYHLPFSRSLQINHEVLYNILRECTLERGILVVQPDHILSLKLLSVEKQLQGGQGEDASRLLQTQRWLHSHARDILDESDEILHVRNQLVYTIDSQRPLEGFPYRWTTAQQILTLVRKHAAALHSRFPLKVEYEDRKHGAFPHIRLLHPDAGSELVHLIAQDIMGGQLADLNLTQASQDVKDTFHIFITLTDVKESDVQMVQEYSRGTSMWMRILHLRGLLASGILSFALTERRWRVGFGLAPSRTMLAVPYRAKDVPAPRAEFGHPDVAVVLTCLSYYYQGLDQNQLMTCFELLLQLDNPDLEYELWVRDWPTAPEYLRQVSGINIKSLEQWNEYLLPVFSCNQATIDFYLSRVVFPKEAKEFLFKLSSSGWDLAEERTHMTTGFSGTNDGRYLLPTSITQHDPEHQRGTNAKVLAHLLQPENDGYRQTSKDNGDRRTAREFLELLVAQECEIRVVLDVGAQVLELTNREFVAAWLELKSDAKAAIYFDEDDELYVLTREGKTQLLQESSFARRLDECVVYLDDAHTRGTDIKFPIGFRAAVTLGPKVTKDRLTQGCMRMRKLGHGHSVMFFAPLDVDRAIRAAASVADKGTVHASDILLWAMHETCTEIQKRAPHWAQQGTDHTSRYDAWSKFCHNEIASDELAIAWRQPDAKSLEQLYAPTRSREQGIISIPEIRQRCADLGILSLPISNMDEEQEREIVHEIERERQIERPPPAVGAKHRISDDIRHFVQTGILKPNSSAFIPIFSSFQIPNAPQTEEGPWTRRVLATSDFCKVIQGTGDVSEYLRPVSWVLSGLWLEVLIILSPYEVNELLSDIRRSEHFQLHIYTPRVHKAMTPCDDLDLYSIPAATRNSMVLPALREQLNLFAGQLYLRDYEVYFRLCRFLCIYAKDLEDEGDVRRESDGFIAPAHRPPKARSEGSFSRSPLPFLWFLIGLRRKGMPFSLTHMGKILDGRPVREEDFEVKSH</sequence>
<reference evidence="10" key="2">
    <citation type="submission" date="2015-01" db="EMBL/GenBank/DDBJ databases">
        <title>Evolutionary Origins and Diversification of the Mycorrhizal Mutualists.</title>
        <authorList>
            <consortium name="DOE Joint Genome Institute"/>
            <consortium name="Mycorrhizal Genomics Consortium"/>
            <person name="Kohler A."/>
            <person name="Kuo A."/>
            <person name="Nagy L.G."/>
            <person name="Floudas D."/>
            <person name="Copeland A."/>
            <person name="Barry K.W."/>
            <person name="Cichocki N."/>
            <person name="Veneault-Fourrey C."/>
            <person name="LaButti K."/>
            <person name="Lindquist E.A."/>
            <person name="Lipzen A."/>
            <person name="Lundell T."/>
            <person name="Morin E."/>
            <person name="Murat C."/>
            <person name="Riley R."/>
            <person name="Ohm R."/>
            <person name="Sun H."/>
            <person name="Tunlid A."/>
            <person name="Henrissat B."/>
            <person name="Grigoriev I.V."/>
            <person name="Hibbett D.S."/>
            <person name="Martin F."/>
        </authorList>
    </citation>
    <scope>NUCLEOTIDE SEQUENCE [LARGE SCALE GENOMIC DNA]</scope>
    <source>
        <strain evidence="10">Foug A</strain>
    </source>
</reference>
<dbReference type="GO" id="GO:0006508">
    <property type="term" value="P:proteolysis"/>
    <property type="evidence" value="ECO:0007669"/>
    <property type="project" value="UniProtKB-KW"/>
</dbReference>
<feature type="domain" description="DUF3638" evidence="7">
    <location>
        <begin position="536"/>
        <end position="755"/>
    </location>
</feature>
<evidence type="ECO:0000256" key="1">
    <source>
        <dbReference type="ARBA" id="ARBA00000707"/>
    </source>
</evidence>
<protein>
    <recommendedName>
        <fullName evidence="2">ubiquitinyl hydrolase 1</fullName>
        <ecNumber evidence="2">3.4.19.12</ecNumber>
    </recommendedName>
</protein>
<feature type="domain" description="DUF3645" evidence="8">
    <location>
        <begin position="875"/>
        <end position="906"/>
    </location>
</feature>
<dbReference type="Pfam" id="PF12359">
    <property type="entry name" value="DUF3645"/>
    <property type="match status" value="1"/>
</dbReference>
<keyword evidence="5" id="KW-0378">Hydrolase</keyword>
<dbReference type="PANTHER" id="PTHR13367">
    <property type="entry name" value="UBIQUITIN THIOESTERASE"/>
    <property type="match status" value="1"/>
</dbReference>
<evidence type="ECO:0000256" key="2">
    <source>
        <dbReference type="ARBA" id="ARBA00012759"/>
    </source>
</evidence>
<dbReference type="InterPro" id="IPR051346">
    <property type="entry name" value="OTU_Deubiquitinase"/>
</dbReference>
<evidence type="ECO:0000259" key="7">
    <source>
        <dbReference type="Pfam" id="PF12340"/>
    </source>
</evidence>
<proteinExistence type="predicted"/>
<keyword evidence="6" id="KW-0788">Thiol protease</keyword>
<dbReference type="EC" id="3.4.19.12" evidence="2"/>
<dbReference type="GO" id="GO:0004843">
    <property type="term" value="F:cysteine-type deubiquitinase activity"/>
    <property type="evidence" value="ECO:0007669"/>
    <property type="project" value="UniProtKB-EC"/>
</dbReference>
<evidence type="ECO:0000313" key="10">
    <source>
        <dbReference type="Proteomes" id="UP000053989"/>
    </source>
</evidence>
<keyword evidence="3" id="KW-0645">Protease</keyword>
<dbReference type="EMBL" id="KN822183">
    <property type="protein sequence ID" value="KIM53339.1"/>
    <property type="molecule type" value="Genomic_DNA"/>
</dbReference>
<dbReference type="Proteomes" id="UP000053989">
    <property type="component" value="Unassembled WGS sequence"/>
</dbReference>
<evidence type="ECO:0000313" key="9">
    <source>
        <dbReference type="EMBL" id="KIM53339.1"/>
    </source>
</evidence>
<comment type="catalytic activity">
    <reaction evidence="1">
        <text>Thiol-dependent hydrolysis of ester, thioester, amide, peptide and isopeptide bonds formed by the C-terminal Gly of ubiquitin (a 76-residue protein attached to proteins as an intracellular targeting signal).</text>
        <dbReference type="EC" id="3.4.19.12"/>
    </reaction>
</comment>
<reference evidence="9 10" key="1">
    <citation type="submission" date="2014-04" db="EMBL/GenBank/DDBJ databases">
        <authorList>
            <consortium name="DOE Joint Genome Institute"/>
            <person name="Kuo A."/>
            <person name="Kohler A."/>
            <person name="Nagy L.G."/>
            <person name="Floudas D."/>
            <person name="Copeland A."/>
            <person name="Barry K.W."/>
            <person name="Cichocki N."/>
            <person name="Veneault-Fourrey C."/>
            <person name="LaButti K."/>
            <person name="Lindquist E.A."/>
            <person name="Lipzen A."/>
            <person name="Lundell T."/>
            <person name="Morin E."/>
            <person name="Murat C."/>
            <person name="Sun H."/>
            <person name="Tunlid A."/>
            <person name="Henrissat B."/>
            <person name="Grigoriev I.V."/>
            <person name="Hibbett D.S."/>
            <person name="Martin F."/>
            <person name="Nordberg H.P."/>
            <person name="Cantor M.N."/>
            <person name="Hua S.X."/>
        </authorList>
    </citation>
    <scope>NUCLEOTIDE SEQUENCE [LARGE SCALE GENOMIC DNA]</scope>
    <source>
        <strain evidence="9 10">Foug A</strain>
    </source>
</reference>
<keyword evidence="10" id="KW-1185">Reference proteome</keyword>
<dbReference type="InterPro" id="IPR022099">
    <property type="entry name" value="DUF3638"/>
</dbReference>